<gene>
    <name evidence="2" type="ORF">CSSPJE1EN1_LOCUS9893</name>
</gene>
<dbReference type="Proteomes" id="UP001497444">
    <property type="component" value="Chromosome 16"/>
</dbReference>
<reference evidence="2" key="1">
    <citation type="submission" date="2024-02" db="EMBL/GenBank/DDBJ databases">
        <authorList>
            <consortium name="ELIXIR-Norway"/>
            <consortium name="Elixir Norway"/>
        </authorList>
    </citation>
    <scope>NUCLEOTIDE SEQUENCE</scope>
</reference>
<keyword evidence="1" id="KW-0732">Signal</keyword>
<evidence type="ECO:0000313" key="2">
    <source>
        <dbReference type="EMBL" id="CAK9264415.1"/>
    </source>
</evidence>
<accession>A0ABP0WFW2</accession>
<protein>
    <recommendedName>
        <fullName evidence="4">Secreted protein</fullName>
    </recommendedName>
</protein>
<evidence type="ECO:0000313" key="3">
    <source>
        <dbReference type="Proteomes" id="UP001497444"/>
    </source>
</evidence>
<proteinExistence type="predicted"/>
<sequence>MFTCFGIALSLFFFFIVFEVSVLGWGDEIQYTSCADACELQGFRLSREQKIGGEHAHVGQVKSCAHVEKNLALHLFLHP</sequence>
<evidence type="ECO:0008006" key="4">
    <source>
        <dbReference type="Google" id="ProtNLM"/>
    </source>
</evidence>
<keyword evidence="3" id="KW-1185">Reference proteome</keyword>
<organism evidence="2 3">
    <name type="scientific">Sphagnum jensenii</name>
    <dbReference type="NCBI Taxonomy" id="128206"/>
    <lineage>
        <taxon>Eukaryota</taxon>
        <taxon>Viridiplantae</taxon>
        <taxon>Streptophyta</taxon>
        <taxon>Embryophyta</taxon>
        <taxon>Bryophyta</taxon>
        <taxon>Sphagnophytina</taxon>
        <taxon>Sphagnopsida</taxon>
        <taxon>Sphagnales</taxon>
        <taxon>Sphagnaceae</taxon>
        <taxon>Sphagnum</taxon>
    </lineage>
</organism>
<feature type="signal peptide" evidence="1">
    <location>
        <begin position="1"/>
        <end position="26"/>
    </location>
</feature>
<evidence type="ECO:0000256" key="1">
    <source>
        <dbReference type="SAM" id="SignalP"/>
    </source>
</evidence>
<dbReference type="EMBL" id="OZ020111">
    <property type="protein sequence ID" value="CAK9264415.1"/>
    <property type="molecule type" value="Genomic_DNA"/>
</dbReference>
<feature type="chain" id="PRO_5045593164" description="Secreted protein" evidence="1">
    <location>
        <begin position="27"/>
        <end position="79"/>
    </location>
</feature>
<name>A0ABP0WFW2_9BRYO</name>